<dbReference type="NCBIfam" id="TIGR02937">
    <property type="entry name" value="sigma70-ECF"/>
    <property type="match status" value="1"/>
</dbReference>
<sequence>MPNIEELSRLLHSSRMNDQVSHKNNYGEEHALEMLFADLFKKHEYRLHTLVLKLTRSNQYARDIIQEVFLKLWEHRYHLHSIHNLEAWLYRLTENKVIDFLRKAAADSRLKEAIWKNQPGELNETEDNVVAREYSQIIQKAVDLLPPQRKLIYQLNREKGLNYQEIADQLAISKHTVKNQLSTALQSIRLFLLKSARLFFLLF</sequence>
<dbReference type="GO" id="GO:0003677">
    <property type="term" value="F:DNA binding"/>
    <property type="evidence" value="ECO:0007669"/>
    <property type="project" value="InterPro"/>
</dbReference>
<evidence type="ECO:0000313" key="8">
    <source>
        <dbReference type="Proteomes" id="UP000306918"/>
    </source>
</evidence>
<keyword evidence="2" id="KW-0805">Transcription regulation</keyword>
<evidence type="ECO:0000256" key="2">
    <source>
        <dbReference type="ARBA" id="ARBA00023015"/>
    </source>
</evidence>
<evidence type="ECO:0000259" key="6">
    <source>
        <dbReference type="Pfam" id="PF08281"/>
    </source>
</evidence>
<protein>
    <submittedName>
        <fullName evidence="7">RNA polymerase sigma-70 factor</fullName>
    </submittedName>
</protein>
<proteinExistence type="inferred from homology"/>
<evidence type="ECO:0000259" key="5">
    <source>
        <dbReference type="Pfam" id="PF04542"/>
    </source>
</evidence>
<evidence type="ECO:0000256" key="3">
    <source>
        <dbReference type="ARBA" id="ARBA00023082"/>
    </source>
</evidence>
<dbReference type="OrthoDB" id="655312at2"/>
<dbReference type="GO" id="GO:0016987">
    <property type="term" value="F:sigma factor activity"/>
    <property type="evidence" value="ECO:0007669"/>
    <property type="project" value="UniProtKB-KW"/>
</dbReference>
<dbReference type="Gene3D" id="1.10.1740.10">
    <property type="match status" value="1"/>
</dbReference>
<dbReference type="SUPFAM" id="SSF88659">
    <property type="entry name" value="Sigma3 and sigma4 domains of RNA polymerase sigma factors"/>
    <property type="match status" value="1"/>
</dbReference>
<feature type="domain" description="RNA polymerase sigma factor 70 region 4 type 2" evidence="6">
    <location>
        <begin position="136"/>
        <end position="186"/>
    </location>
</feature>
<comment type="similarity">
    <text evidence="1">Belongs to the sigma-70 factor family. ECF subfamily.</text>
</comment>
<keyword evidence="3" id="KW-0731">Sigma factor</keyword>
<dbReference type="NCBIfam" id="TIGR02985">
    <property type="entry name" value="Sig70_bacteroi1"/>
    <property type="match status" value="1"/>
</dbReference>
<reference evidence="7 8" key="1">
    <citation type="submission" date="2019-04" db="EMBL/GenBank/DDBJ databases">
        <title>Niastella caeni sp. nov., isolated from activated sludge.</title>
        <authorList>
            <person name="Sheng M."/>
        </authorList>
    </citation>
    <scope>NUCLEOTIDE SEQUENCE [LARGE SCALE GENOMIC DNA]</scope>
    <source>
        <strain evidence="7 8">HX-2-15</strain>
    </source>
</reference>
<dbReference type="InterPro" id="IPR013325">
    <property type="entry name" value="RNA_pol_sigma_r2"/>
</dbReference>
<dbReference type="Proteomes" id="UP000306918">
    <property type="component" value="Unassembled WGS sequence"/>
</dbReference>
<dbReference type="InterPro" id="IPR014327">
    <property type="entry name" value="RNA_pol_sigma70_bacteroid"/>
</dbReference>
<evidence type="ECO:0000256" key="1">
    <source>
        <dbReference type="ARBA" id="ARBA00010641"/>
    </source>
</evidence>
<dbReference type="InterPro" id="IPR013324">
    <property type="entry name" value="RNA_pol_sigma_r3/r4-like"/>
</dbReference>
<dbReference type="AlphaFoldDB" id="A0A4S8I3M6"/>
<keyword evidence="8" id="KW-1185">Reference proteome</keyword>
<dbReference type="PANTHER" id="PTHR43133">
    <property type="entry name" value="RNA POLYMERASE ECF-TYPE SIGMA FACTO"/>
    <property type="match status" value="1"/>
</dbReference>
<dbReference type="Pfam" id="PF08281">
    <property type="entry name" value="Sigma70_r4_2"/>
    <property type="match status" value="1"/>
</dbReference>
<keyword evidence="4" id="KW-0804">Transcription</keyword>
<dbReference type="Pfam" id="PF04542">
    <property type="entry name" value="Sigma70_r2"/>
    <property type="match status" value="1"/>
</dbReference>
<dbReference type="InterPro" id="IPR036388">
    <property type="entry name" value="WH-like_DNA-bd_sf"/>
</dbReference>
<dbReference type="InterPro" id="IPR007627">
    <property type="entry name" value="RNA_pol_sigma70_r2"/>
</dbReference>
<dbReference type="InterPro" id="IPR014284">
    <property type="entry name" value="RNA_pol_sigma-70_dom"/>
</dbReference>
<dbReference type="EMBL" id="STFF01000001">
    <property type="protein sequence ID" value="THU41674.1"/>
    <property type="molecule type" value="Genomic_DNA"/>
</dbReference>
<dbReference type="Gene3D" id="1.10.10.10">
    <property type="entry name" value="Winged helix-like DNA-binding domain superfamily/Winged helix DNA-binding domain"/>
    <property type="match status" value="1"/>
</dbReference>
<evidence type="ECO:0000256" key="4">
    <source>
        <dbReference type="ARBA" id="ARBA00023163"/>
    </source>
</evidence>
<name>A0A4S8I3M6_9BACT</name>
<dbReference type="PANTHER" id="PTHR43133:SF46">
    <property type="entry name" value="RNA POLYMERASE SIGMA-70 FACTOR ECF SUBFAMILY"/>
    <property type="match status" value="1"/>
</dbReference>
<evidence type="ECO:0000313" key="7">
    <source>
        <dbReference type="EMBL" id="THU41674.1"/>
    </source>
</evidence>
<feature type="domain" description="RNA polymerase sigma-70 region 2" evidence="5">
    <location>
        <begin position="39"/>
        <end position="105"/>
    </location>
</feature>
<dbReference type="GO" id="GO:0006352">
    <property type="term" value="P:DNA-templated transcription initiation"/>
    <property type="evidence" value="ECO:0007669"/>
    <property type="project" value="InterPro"/>
</dbReference>
<dbReference type="SUPFAM" id="SSF88946">
    <property type="entry name" value="Sigma2 domain of RNA polymerase sigma factors"/>
    <property type="match status" value="1"/>
</dbReference>
<comment type="caution">
    <text evidence="7">The sequence shown here is derived from an EMBL/GenBank/DDBJ whole genome shotgun (WGS) entry which is preliminary data.</text>
</comment>
<dbReference type="InterPro" id="IPR013249">
    <property type="entry name" value="RNA_pol_sigma70_r4_t2"/>
</dbReference>
<accession>A0A4S8I3M6</accession>
<organism evidence="7 8">
    <name type="scientific">Niastella caeni</name>
    <dbReference type="NCBI Taxonomy" id="2569763"/>
    <lineage>
        <taxon>Bacteria</taxon>
        <taxon>Pseudomonadati</taxon>
        <taxon>Bacteroidota</taxon>
        <taxon>Chitinophagia</taxon>
        <taxon>Chitinophagales</taxon>
        <taxon>Chitinophagaceae</taxon>
        <taxon>Niastella</taxon>
    </lineage>
</organism>
<dbReference type="InterPro" id="IPR039425">
    <property type="entry name" value="RNA_pol_sigma-70-like"/>
</dbReference>
<gene>
    <name evidence="7" type="ORF">FAM09_06125</name>
</gene>